<dbReference type="InterPro" id="IPR000276">
    <property type="entry name" value="GPCR_Rhodpsn"/>
</dbReference>
<sequence length="336" mass="38875">MSNTSYPSYWTYNASAINRYFPIPLLIFGTFGNILNILIFTRKTLRKNSCVQYLLSTSIVSVLTLYIGLMSRLLNGYNLDYTSYSSTLCKIRYFMSYLCLYCTSWFITLGCFDRFCSSSVSVFLRNFCKQKIVYRAISTVIILGCFIFAETIYCFNNGNLNSVASCYTISVQCQIIDGLLLMIFYTTIPIVLMITFGFLTLKNIRQSRRQVRSVKTEPRLDTSMTQNISTRIVPNAIKDNFSSGVNTKIRKQDLQIITMLFVQVGTIIIFCSPMGFYKFYASLTARTEKSLQHKEIENFVAQFVILITYINNSMMFFIYTLTGRIFRQELFKLIFK</sequence>
<dbReference type="Pfam" id="PF00001">
    <property type="entry name" value="7tm_1"/>
    <property type="match status" value="1"/>
</dbReference>
<evidence type="ECO:0000256" key="5">
    <source>
        <dbReference type="ARBA" id="ARBA00023136"/>
    </source>
</evidence>
<dbReference type="PANTHER" id="PTHR24243">
    <property type="entry name" value="G-PROTEIN COUPLED RECEPTOR"/>
    <property type="match status" value="1"/>
</dbReference>
<keyword evidence="6" id="KW-0675">Receptor</keyword>
<dbReference type="SUPFAM" id="SSF81321">
    <property type="entry name" value="Family A G protein-coupled receptor-like"/>
    <property type="match status" value="1"/>
</dbReference>
<comment type="subcellular location">
    <subcellularLocation>
        <location evidence="1">Membrane</location>
        <topology evidence="1">Multi-pass membrane protein</topology>
    </subcellularLocation>
</comment>
<evidence type="ECO:0000256" key="1">
    <source>
        <dbReference type="ARBA" id="ARBA00004141"/>
    </source>
</evidence>
<evidence type="ECO:0000256" key="6">
    <source>
        <dbReference type="ARBA" id="ARBA00023170"/>
    </source>
</evidence>
<dbReference type="Gene3D" id="1.20.1070.10">
    <property type="entry name" value="Rhodopsin 7-helix transmembrane proteins"/>
    <property type="match status" value="1"/>
</dbReference>
<name>A0A815KHW1_ADIRI</name>
<keyword evidence="2 8" id="KW-0812">Transmembrane</keyword>
<evidence type="ECO:0000256" key="3">
    <source>
        <dbReference type="ARBA" id="ARBA00022989"/>
    </source>
</evidence>
<reference evidence="10" key="1">
    <citation type="submission" date="2021-02" db="EMBL/GenBank/DDBJ databases">
        <authorList>
            <person name="Nowell W R."/>
        </authorList>
    </citation>
    <scope>NUCLEOTIDE SEQUENCE</scope>
</reference>
<feature type="transmembrane region" description="Helical" evidence="8">
    <location>
        <begin position="179"/>
        <end position="201"/>
    </location>
</feature>
<feature type="transmembrane region" description="Helical" evidence="8">
    <location>
        <begin position="299"/>
        <end position="322"/>
    </location>
</feature>
<dbReference type="InterPro" id="IPR017452">
    <property type="entry name" value="GPCR_Rhodpsn_7TM"/>
</dbReference>
<keyword evidence="5 8" id="KW-0472">Membrane</keyword>
<feature type="transmembrane region" description="Helical" evidence="8">
    <location>
        <begin position="20"/>
        <end position="41"/>
    </location>
</feature>
<feature type="transmembrane region" description="Helical" evidence="8">
    <location>
        <begin position="94"/>
        <end position="112"/>
    </location>
</feature>
<dbReference type="AlphaFoldDB" id="A0A815KHW1"/>
<evidence type="ECO:0000256" key="7">
    <source>
        <dbReference type="ARBA" id="ARBA00023224"/>
    </source>
</evidence>
<keyword evidence="7" id="KW-0807">Transducer</keyword>
<dbReference type="GO" id="GO:0004930">
    <property type="term" value="F:G protein-coupled receptor activity"/>
    <property type="evidence" value="ECO:0007669"/>
    <property type="project" value="UniProtKB-KW"/>
</dbReference>
<dbReference type="GO" id="GO:0005886">
    <property type="term" value="C:plasma membrane"/>
    <property type="evidence" value="ECO:0007669"/>
    <property type="project" value="TreeGrafter"/>
</dbReference>
<dbReference type="PROSITE" id="PS50262">
    <property type="entry name" value="G_PROTEIN_RECEP_F1_2"/>
    <property type="match status" value="1"/>
</dbReference>
<feature type="transmembrane region" description="Helical" evidence="8">
    <location>
        <begin position="256"/>
        <end position="279"/>
    </location>
</feature>
<evidence type="ECO:0000313" key="11">
    <source>
        <dbReference type="Proteomes" id="UP000663852"/>
    </source>
</evidence>
<evidence type="ECO:0000256" key="8">
    <source>
        <dbReference type="SAM" id="Phobius"/>
    </source>
</evidence>
<evidence type="ECO:0000313" key="10">
    <source>
        <dbReference type="EMBL" id="CAF1393128.1"/>
    </source>
</evidence>
<accession>A0A815KHW1</accession>
<evidence type="ECO:0000256" key="2">
    <source>
        <dbReference type="ARBA" id="ARBA00022692"/>
    </source>
</evidence>
<dbReference type="EMBL" id="CAJNOJ010000315">
    <property type="protein sequence ID" value="CAF1393128.1"/>
    <property type="molecule type" value="Genomic_DNA"/>
</dbReference>
<dbReference type="Proteomes" id="UP000663852">
    <property type="component" value="Unassembled WGS sequence"/>
</dbReference>
<gene>
    <name evidence="10" type="ORF">EDS130_LOCUS35583</name>
</gene>
<proteinExistence type="predicted"/>
<protein>
    <recommendedName>
        <fullName evidence="9">G-protein coupled receptors family 1 profile domain-containing protein</fullName>
    </recommendedName>
</protein>
<organism evidence="10 11">
    <name type="scientific">Adineta ricciae</name>
    <name type="common">Rotifer</name>
    <dbReference type="NCBI Taxonomy" id="249248"/>
    <lineage>
        <taxon>Eukaryota</taxon>
        <taxon>Metazoa</taxon>
        <taxon>Spiralia</taxon>
        <taxon>Gnathifera</taxon>
        <taxon>Rotifera</taxon>
        <taxon>Eurotatoria</taxon>
        <taxon>Bdelloidea</taxon>
        <taxon>Adinetida</taxon>
        <taxon>Adinetidae</taxon>
        <taxon>Adineta</taxon>
    </lineage>
</organism>
<feature type="domain" description="G-protein coupled receptors family 1 profile" evidence="9">
    <location>
        <begin position="32"/>
        <end position="319"/>
    </location>
</feature>
<dbReference type="PANTHER" id="PTHR24243:SF230">
    <property type="entry name" value="G-PROTEIN COUPLED RECEPTORS FAMILY 1 PROFILE DOMAIN-CONTAINING PROTEIN"/>
    <property type="match status" value="1"/>
</dbReference>
<keyword evidence="4" id="KW-0297">G-protein coupled receptor</keyword>
<evidence type="ECO:0000256" key="4">
    <source>
        <dbReference type="ARBA" id="ARBA00023040"/>
    </source>
</evidence>
<comment type="caution">
    <text evidence="10">The sequence shown here is derived from an EMBL/GenBank/DDBJ whole genome shotgun (WGS) entry which is preliminary data.</text>
</comment>
<feature type="transmembrane region" description="Helical" evidence="8">
    <location>
        <begin position="132"/>
        <end position="153"/>
    </location>
</feature>
<feature type="transmembrane region" description="Helical" evidence="8">
    <location>
        <begin position="53"/>
        <end position="74"/>
    </location>
</feature>
<keyword evidence="3 8" id="KW-1133">Transmembrane helix</keyword>
<dbReference type="OrthoDB" id="9990906at2759"/>
<evidence type="ECO:0000259" key="9">
    <source>
        <dbReference type="PROSITE" id="PS50262"/>
    </source>
</evidence>